<evidence type="ECO:0000256" key="2">
    <source>
        <dbReference type="SAM" id="Phobius"/>
    </source>
</evidence>
<feature type="transmembrane region" description="Helical" evidence="2">
    <location>
        <begin position="63"/>
        <end position="96"/>
    </location>
</feature>
<sequence>MSEQWGQQPQDQPDQGQTQAQFPQYSEQQYPSAPPLGGGFGGAPGYGVPGQPYGPPRNSKLAIASLILGIVSLPLVLIAVIGPIAAFVGLVLGVIGIAGASRKNLKRGVGIAGIVLSLIGLIGGGLVTTVELHAVNACKSIDSKTDPTAYNDCVRHNLKF</sequence>
<organism evidence="3 4">
    <name type="scientific">Actinospica acidithermotolerans</name>
    <dbReference type="NCBI Taxonomy" id="2828514"/>
    <lineage>
        <taxon>Bacteria</taxon>
        <taxon>Bacillati</taxon>
        <taxon>Actinomycetota</taxon>
        <taxon>Actinomycetes</taxon>
        <taxon>Catenulisporales</taxon>
        <taxon>Actinospicaceae</taxon>
        <taxon>Actinospica</taxon>
    </lineage>
</organism>
<feature type="region of interest" description="Disordered" evidence="1">
    <location>
        <begin position="1"/>
        <end position="37"/>
    </location>
</feature>
<dbReference type="RefSeq" id="WP_212517419.1">
    <property type="nucleotide sequence ID" value="NZ_JAGSOH010000015.1"/>
</dbReference>
<keyword evidence="2" id="KW-0812">Transmembrane</keyword>
<name>A0A941E9F4_9ACTN</name>
<feature type="compositionally biased region" description="Low complexity" evidence="1">
    <location>
        <begin position="1"/>
        <end position="24"/>
    </location>
</feature>
<reference evidence="3" key="1">
    <citation type="submission" date="2021-04" db="EMBL/GenBank/DDBJ databases">
        <title>Genome based classification of Actinospica acidithermotolerans sp. nov., an actinobacterium isolated from an Indonesian hot spring.</title>
        <authorList>
            <person name="Kusuma A.B."/>
            <person name="Putra K.E."/>
            <person name="Nafisah S."/>
            <person name="Loh J."/>
            <person name="Nouioui I."/>
            <person name="Goodfellow M."/>
        </authorList>
    </citation>
    <scope>NUCLEOTIDE SEQUENCE</scope>
    <source>
        <strain evidence="3">MGRD01-02</strain>
    </source>
</reference>
<accession>A0A941E9F4</accession>
<evidence type="ECO:0000256" key="1">
    <source>
        <dbReference type="SAM" id="MobiDB-lite"/>
    </source>
</evidence>
<feature type="transmembrane region" description="Helical" evidence="2">
    <location>
        <begin position="108"/>
        <end position="127"/>
    </location>
</feature>
<protein>
    <submittedName>
        <fullName evidence="3">DUF4190 domain-containing protein</fullName>
    </submittedName>
</protein>
<dbReference type="EMBL" id="JAGSOH010000015">
    <property type="protein sequence ID" value="MBR7826267.1"/>
    <property type="molecule type" value="Genomic_DNA"/>
</dbReference>
<evidence type="ECO:0000313" key="3">
    <source>
        <dbReference type="EMBL" id="MBR7826267.1"/>
    </source>
</evidence>
<keyword evidence="2" id="KW-0472">Membrane</keyword>
<keyword evidence="4" id="KW-1185">Reference proteome</keyword>
<comment type="caution">
    <text evidence="3">The sequence shown here is derived from an EMBL/GenBank/DDBJ whole genome shotgun (WGS) entry which is preliminary data.</text>
</comment>
<dbReference type="Proteomes" id="UP000676325">
    <property type="component" value="Unassembled WGS sequence"/>
</dbReference>
<evidence type="ECO:0000313" key="4">
    <source>
        <dbReference type="Proteomes" id="UP000676325"/>
    </source>
</evidence>
<dbReference type="AlphaFoldDB" id="A0A941E9F4"/>
<gene>
    <name evidence="3" type="ORF">KDK95_08145</name>
</gene>
<proteinExistence type="predicted"/>
<keyword evidence="2" id="KW-1133">Transmembrane helix</keyword>